<keyword evidence="3" id="KW-1185">Reference proteome</keyword>
<dbReference type="OrthoDB" id="3793504at2759"/>
<dbReference type="AlphaFoldDB" id="A0A6A6ISB9"/>
<dbReference type="Proteomes" id="UP000800094">
    <property type="component" value="Unassembled WGS sequence"/>
</dbReference>
<reference evidence="2" key="1">
    <citation type="journal article" date="2020" name="Stud. Mycol.">
        <title>101 Dothideomycetes genomes: a test case for predicting lifestyles and emergence of pathogens.</title>
        <authorList>
            <person name="Haridas S."/>
            <person name="Albert R."/>
            <person name="Binder M."/>
            <person name="Bloem J."/>
            <person name="Labutti K."/>
            <person name="Salamov A."/>
            <person name="Andreopoulos B."/>
            <person name="Baker S."/>
            <person name="Barry K."/>
            <person name="Bills G."/>
            <person name="Bluhm B."/>
            <person name="Cannon C."/>
            <person name="Castanera R."/>
            <person name="Culley D."/>
            <person name="Daum C."/>
            <person name="Ezra D."/>
            <person name="Gonzalez J."/>
            <person name="Henrissat B."/>
            <person name="Kuo A."/>
            <person name="Liang C."/>
            <person name="Lipzen A."/>
            <person name="Lutzoni F."/>
            <person name="Magnuson J."/>
            <person name="Mondo S."/>
            <person name="Nolan M."/>
            <person name="Ohm R."/>
            <person name="Pangilinan J."/>
            <person name="Park H.-J."/>
            <person name="Ramirez L."/>
            <person name="Alfaro M."/>
            <person name="Sun H."/>
            <person name="Tritt A."/>
            <person name="Yoshinaga Y."/>
            <person name="Zwiers L.-H."/>
            <person name="Turgeon B."/>
            <person name="Goodwin S."/>
            <person name="Spatafora J."/>
            <person name="Crous P."/>
            <person name="Grigoriev I."/>
        </authorList>
    </citation>
    <scope>NUCLEOTIDE SEQUENCE</scope>
    <source>
        <strain evidence="2">CBS 122368</strain>
    </source>
</reference>
<feature type="coiled-coil region" evidence="1">
    <location>
        <begin position="38"/>
        <end position="71"/>
    </location>
</feature>
<gene>
    <name evidence="2" type="ORF">BU26DRAFT_515670</name>
</gene>
<organism evidence="2 3">
    <name type="scientific">Trematosphaeria pertusa</name>
    <dbReference type="NCBI Taxonomy" id="390896"/>
    <lineage>
        <taxon>Eukaryota</taxon>
        <taxon>Fungi</taxon>
        <taxon>Dikarya</taxon>
        <taxon>Ascomycota</taxon>
        <taxon>Pezizomycotina</taxon>
        <taxon>Dothideomycetes</taxon>
        <taxon>Pleosporomycetidae</taxon>
        <taxon>Pleosporales</taxon>
        <taxon>Massarineae</taxon>
        <taxon>Trematosphaeriaceae</taxon>
        <taxon>Trematosphaeria</taxon>
    </lineage>
</organism>
<evidence type="ECO:0000256" key="1">
    <source>
        <dbReference type="SAM" id="Coils"/>
    </source>
</evidence>
<evidence type="ECO:0000313" key="3">
    <source>
        <dbReference type="Proteomes" id="UP000800094"/>
    </source>
</evidence>
<keyword evidence="1" id="KW-0175">Coiled coil</keyword>
<evidence type="ECO:0000313" key="2">
    <source>
        <dbReference type="EMBL" id="KAF2253306.1"/>
    </source>
</evidence>
<dbReference type="GeneID" id="54581462"/>
<name>A0A6A6ISB9_9PLEO</name>
<dbReference type="EMBL" id="ML987191">
    <property type="protein sequence ID" value="KAF2253306.1"/>
    <property type="molecule type" value="Genomic_DNA"/>
</dbReference>
<dbReference type="RefSeq" id="XP_033688310.1">
    <property type="nucleotide sequence ID" value="XM_033828132.1"/>
</dbReference>
<protein>
    <submittedName>
        <fullName evidence="2">Uncharacterized protein</fullName>
    </submittedName>
</protein>
<accession>A0A6A6ISB9</accession>
<sequence>MQQPQQTPQTPRVAYRYANFYNECADYPELPKFRRLGAQWAKKLYDDVEELLKEQEELNDALATFRRAEGRDVLTLLECPRICE</sequence>
<proteinExistence type="predicted"/>